<accession>A0ABY8QHZ1</accession>
<dbReference type="EMBL" id="CP124616">
    <property type="protein sequence ID" value="WGW03606.1"/>
    <property type="molecule type" value="Genomic_DNA"/>
</dbReference>
<feature type="domain" description="Acyclic terpene utilisation N-terminal" evidence="1">
    <location>
        <begin position="234"/>
        <end position="397"/>
    </location>
</feature>
<gene>
    <name evidence="2" type="ORF">QF118_17035</name>
</gene>
<dbReference type="Proteomes" id="UP001241605">
    <property type="component" value="Chromosome"/>
</dbReference>
<keyword evidence="3" id="KW-1185">Reference proteome</keyword>
<feature type="domain" description="Acyclic terpene utilisation N-terminal" evidence="1">
    <location>
        <begin position="85"/>
        <end position="185"/>
    </location>
</feature>
<evidence type="ECO:0000259" key="1">
    <source>
        <dbReference type="Pfam" id="PF07287"/>
    </source>
</evidence>
<organism evidence="2 3">
    <name type="scientific">Tropicibacter oceani</name>
    <dbReference type="NCBI Taxonomy" id="3058420"/>
    <lineage>
        <taxon>Bacteria</taxon>
        <taxon>Pseudomonadati</taxon>
        <taxon>Pseudomonadota</taxon>
        <taxon>Alphaproteobacteria</taxon>
        <taxon>Rhodobacterales</taxon>
        <taxon>Roseobacteraceae</taxon>
        <taxon>Tropicibacter</taxon>
    </lineage>
</organism>
<evidence type="ECO:0000313" key="2">
    <source>
        <dbReference type="EMBL" id="WGW03606.1"/>
    </source>
</evidence>
<protein>
    <submittedName>
        <fullName evidence="2">Acyclic terpene utilization AtuA family protein</fullName>
    </submittedName>
</protein>
<dbReference type="PANTHER" id="PTHR47708">
    <property type="match status" value="1"/>
</dbReference>
<dbReference type="PANTHER" id="PTHR47708:SF2">
    <property type="entry name" value="SI:CH73-132F6.5"/>
    <property type="match status" value="1"/>
</dbReference>
<dbReference type="Pfam" id="PF07287">
    <property type="entry name" value="AtuA"/>
    <property type="match status" value="2"/>
</dbReference>
<dbReference type="InterPro" id="IPR010839">
    <property type="entry name" value="AtuA_N"/>
</dbReference>
<proteinExistence type="predicted"/>
<evidence type="ECO:0000313" key="3">
    <source>
        <dbReference type="Proteomes" id="UP001241605"/>
    </source>
</evidence>
<sequence>MTTRILIPSGVLGLGFDEEALWRGVDMSPDLIAIDGGSTDSGPASLGSGTSKYARGAIKAEWRVLMQARAKAGVPLVIGTCGTAGADPHVDWMYQITLELAAELGQSLRIARLYSEQSPQSLRTAFDAGKVTALDPAPDLDADKIDGMCHIVALAGAEQIQKALDTGADIVLAGRTTDTAIIAALPLARGEHPGACWHGAKVGECGALCSTNPTSGVIVVDFDDTGFEVTPLAKGARCTPHSVCAHMLYENSDPYILYEPGGYLDVTHAGYSALNDTSVRVTGAQWHPGAYTVKLEAARVAGYQTTLMATLRNRRYVENARAWADRLLAFLDRKIAAGMDLPKDAYTVDLRLIGIDSALGALEAHQGAPTEVGAFVIVTAPTQQDATEIAKLINPFLLHYPLTDDEELPTFAFPYSPAHSERGALYEFAMNHVLTLDDPMQAFRLVTEDI</sequence>
<dbReference type="RefSeq" id="WP_282300236.1">
    <property type="nucleotide sequence ID" value="NZ_CP124616.1"/>
</dbReference>
<reference evidence="2 3" key="1">
    <citation type="submission" date="2023-05" db="EMBL/GenBank/DDBJ databases">
        <title>YMD87, complete Genome.</title>
        <authorList>
            <person name="Zhang J."/>
            <person name="Xu X."/>
        </authorList>
    </citation>
    <scope>NUCLEOTIDE SEQUENCE [LARGE SCALE GENOMIC DNA]</scope>
    <source>
        <strain evidence="2 3">YMD87</strain>
    </source>
</reference>
<name>A0ABY8QHZ1_9RHOB</name>